<dbReference type="AlphaFoldDB" id="A0AAF0CUX5"/>
<comment type="subunit">
    <text evidence="7">Consists of a catalytic RNA component (M1 or rnpB) and a protein subunit.</text>
</comment>
<dbReference type="Proteomes" id="UP001179647">
    <property type="component" value="Chromosome"/>
</dbReference>
<dbReference type="InterPro" id="IPR020539">
    <property type="entry name" value="RNase_P_CS"/>
</dbReference>
<evidence type="ECO:0000256" key="4">
    <source>
        <dbReference type="ARBA" id="ARBA00022759"/>
    </source>
</evidence>
<evidence type="ECO:0000256" key="8">
    <source>
        <dbReference type="NCBIfam" id="TIGR00188"/>
    </source>
</evidence>
<accession>A0AAF0CUX5</accession>
<dbReference type="GO" id="GO:0042781">
    <property type="term" value="F:3'-tRNA processing endoribonuclease activity"/>
    <property type="evidence" value="ECO:0007669"/>
    <property type="project" value="TreeGrafter"/>
</dbReference>
<evidence type="ECO:0000313" key="9">
    <source>
        <dbReference type="EMBL" id="WEG73331.1"/>
    </source>
</evidence>
<dbReference type="Gene3D" id="3.30.230.10">
    <property type="match status" value="1"/>
</dbReference>
<dbReference type="InterPro" id="IPR014721">
    <property type="entry name" value="Ribsml_uS5_D2-typ_fold_subgr"/>
</dbReference>
<keyword evidence="6 7" id="KW-0694">RNA-binding</keyword>
<evidence type="ECO:0000313" key="10">
    <source>
        <dbReference type="Proteomes" id="UP001179647"/>
    </source>
</evidence>
<dbReference type="NCBIfam" id="TIGR00188">
    <property type="entry name" value="rnpA"/>
    <property type="match status" value="1"/>
</dbReference>
<dbReference type="PANTHER" id="PTHR33992:SF1">
    <property type="entry name" value="RIBONUCLEASE P PROTEIN COMPONENT"/>
    <property type="match status" value="1"/>
</dbReference>
<dbReference type="InterPro" id="IPR020568">
    <property type="entry name" value="Ribosomal_Su5_D2-typ_SF"/>
</dbReference>
<dbReference type="GO" id="GO:0030677">
    <property type="term" value="C:ribonuclease P complex"/>
    <property type="evidence" value="ECO:0007669"/>
    <property type="project" value="TreeGrafter"/>
</dbReference>
<dbReference type="KEGG" id="vie:OL234_10475"/>
<organism evidence="9 10">
    <name type="scientific">Vagococcus intermedius</name>
    <dbReference type="NCBI Taxonomy" id="2991418"/>
    <lineage>
        <taxon>Bacteria</taxon>
        <taxon>Bacillati</taxon>
        <taxon>Bacillota</taxon>
        <taxon>Bacilli</taxon>
        <taxon>Lactobacillales</taxon>
        <taxon>Enterococcaceae</taxon>
        <taxon>Vagococcus</taxon>
    </lineage>
</organism>
<evidence type="ECO:0000256" key="1">
    <source>
        <dbReference type="ARBA" id="ARBA00002663"/>
    </source>
</evidence>
<evidence type="ECO:0000256" key="2">
    <source>
        <dbReference type="ARBA" id="ARBA00022694"/>
    </source>
</evidence>
<dbReference type="PROSITE" id="PS00648">
    <property type="entry name" value="RIBONUCLEASE_P"/>
    <property type="match status" value="1"/>
</dbReference>
<name>A0AAF0CUX5_9ENTE</name>
<keyword evidence="4 7" id="KW-0255">Endonuclease</keyword>
<evidence type="ECO:0000256" key="5">
    <source>
        <dbReference type="ARBA" id="ARBA00022801"/>
    </source>
</evidence>
<comment type="catalytic activity">
    <reaction evidence="7">
        <text>Endonucleolytic cleavage of RNA, removing 5'-extranucleotides from tRNA precursor.</text>
        <dbReference type="EC" id="3.1.26.5"/>
    </reaction>
</comment>
<dbReference type="GO" id="GO:0004526">
    <property type="term" value="F:ribonuclease P activity"/>
    <property type="evidence" value="ECO:0007669"/>
    <property type="project" value="UniProtKB-UniRule"/>
</dbReference>
<keyword evidence="3 7" id="KW-0540">Nuclease</keyword>
<evidence type="ECO:0000256" key="3">
    <source>
        <dbReference type="ARBA" id="ARBA00022722"/>
    </source>
</evidence>
<dbReference type="GO" id="GO:0001682">
    <property type="term" value="P:tRNA 5'-leader removal"/>
    <property type="evidence" value="ECO:0007669"/>
    <property type="project" value="UniProtKB-UniRule"/>
</dbReference>
<keyword evidence="2 7" id="KW-0819">tRNA processing</keyword>
<dbReference type="HAMAP" id="MF_00227">
    <property type="entry name" value="RNase_P"/>
    <property type="match status" value="1"/>
</dbReference>
<dbReference type="EC" id="3.1.26.5" evidence="7 8"/>
<dbReference type="RefSeq" id="WP_275469134.1">
    <property type="nucleotide sequence ID" value="NZ_CP110232.1"/>
</dbReference>
<dbReference type="EMBL" id="CP110232">
    <property type="protein sequence ID" value="WEG73331.1"/>
    <property type="molecule type" value="Genomic_DNA"/>
</dbReference>
<reference evidence="9" key="1">
    <citation type="submission" date="2022-10" db="EMBL/GenBank/DDBJ databases">
        <title>Vagococcus sp. isolated from poultry meat.</title>
        <authorList>
            <person name="Johansson P."/>
            <person name="Bjorkroth J."/>
        </authorList>
    </citation>
    <scope>NUCLEOTIDE SEQUENCE</scope>
    <source>
        <strain evidence="9">STAA11</strain>
    </source>
</reference>
<gene>
    <name evidence="7 9" type="primary">rnpA</name>
    <name evidence="9" type="ORF">OL234_10475</name>
</gene>
<comment type="function">
    <text evidence="1 7">RNaseP catalyzes the removal of the 5'-leader sequence from pre-tRNA to produce the mature 5'-terminus. It can also cleave other RNA substrates such as 4.5S RNA. The protein component plays an auxiliary but essential role in vivo by binding to the 5'-leader sequence and broadening the substrate specificity of the ribozyme.</text>
</comment>
<keyword evidence="10" id="KW-1185">Reference proteome</keyword>
<protein>
    <recommendedName>
        <fullName evidence="7 8">Ribonuclease P protein component</fullName>
        <shortName evidence="7">RNase P protein</shortName>
        <shortName evidence="7">RNaseP protein</shortName>
        <ecNumber evidence="7 8">3.1.26.5</ecNumber>
    </recommendedName>
    <alternativeName>
        <fullName evidence="7">Protein C5</fullName>
    </alternativeName>
</protein>
<dbReference type="GO" id="GO:0000049">
    <property type="term" value="F:tRNA binding"/>
    <property type="evidence" value="ECO:0007669"/>
    <property type="project" value="UniProtKB-UniRule"/>
</dbReference>
<dbReference type="SUPFAM" id="SSF54211">
    <property type="entry name" value="Ribosomal protein S5 domain 2-like"/>
    <property type="match status" value="1"/>
</dbReference>
<dbReference type="PANTHER" id="PTHR33992">
    <property type="entry name" value="RIBONUCLEASE P PROTEIN COMPONENT"/>
    <property type="match status" value="1"/>
</dbReference>
<sequence>MKKSYRIKKEMEFHTIMKQKNSYANRNFVVYIAAQDDVIEPKHFRVGLSVGKKVGNAVMRNRVKRQIREALFQMKNQIDPTKKLIVIARPNITKLTTEEVANNLKHVFKLANII</sequence>
<evidence type="ECO:0000256" key="6">
    <source>
        <dbReference type="ARBA" id="ARBA00022884"/>
    </source>
</evidence>
<dbReference type="Pfam" id="PF00825">
    <property type="entry name" value="Ribonuclease_P"/>
    <property type="match status" value="1"/>
</dbReference>
<proteinExistence type="inferred from homology"/>
<dbReference type="FunFam" id="3.30.230.10:FF:000021">
    <property type="entry name" value="Ribonuclease P protein component"/>
    <property type="match status" value="1"/>
</dbReference>
<comment type="similarity">
    <text evidence="7">Belongs to the RnpA family.</text>
</comment>
<evidence type="ECO:0000256" key="7">
    <source>
        <dbReference type="HAMAP-Rule" id="MF_00227"/>
    </source>
</evidence>
<keyword evidence="5 7" id="KW-0378">Hydrolase</keyword>
<dbReference type="InterPro" id="IPR000100">
    <property type="entry name" value="RNase_P"/>
</dbReference>